<dbReference type="PANTHER" id="PTHR30485:SF0">
    <property type="entry name" value="NI_FE-HYDROGENASE 1 B-TYPE CYTOCHROME SUBUNIT-RELATED"/>
    <property type="match status" value="1"/>
</dbReference>
<dbReference type="RefSeq" id="WP_303700878.1">
    <property type="nucleotide sequence ID" value="NZ_VSIV01000124.1"/>
</dbReference>
<name>A0A5D0MPW5_FLESI</name>
<gene>
    <name evidence="14" type="primary">cybH</name>
    <name evidence="14" type="ORF">FXF49_05330</name>
</gene>
<evidence type="ECO:0000256" key="7">
    <source>
        <dbReference type="ARBA" id="ARBA00022723"/>
    </source>
</evidence>
<comment type="similarity">
    <text evidence="2">Belongs to the HupC/HyaC/HydC family.</text>
</comment>
<keyword evidence="7" id="KW-0479">Metal-binding</keyword>
<feature type="transmembrane region" description="Helical" evidence="12">
    <location>
        <begin position="21"/>
        <end position="40"/>
    </location>
</feature>
<reference evidence="14 15" key="1">
    <citation type="submission" date="2019-08" db="EMBL/GenBank/DDBJ databases">
        <title>Genomic characterization of a novel candidate phylum (ARYD3) from a high temperature, high salinity tertiary oil reservoir in north central Oklahoma, USA.</title>
        <authorList>
            <person name="Youssef N.H."/>
            <person name="Yadav A."/>
            <person name="Elshahed M.S."/>
        </authorList>
    </citation>
    <scope>NUCLEOTIDE SEQUENCE [LARGE SCALE GENOMIC DNA]</scope>
    <source>
        <strain evidence="14">ARYD1</strain>
    </source>
</reference>
<evidence type="ECO:0000256" key="11">
    <source>
        <dbReference type="ARBA" id="ARBA00023136"/>
    </source>
</evidence>
<evidence type="ECO:0000256" key="4">
    <source>
        <dbReference type="ARBA" id="ARBA00022475"/>
    </source>
</evidence>
<dbReference type="PRINTS" id="PR00161">
    <property type="entry name" value="NIHGNASECYTB"/>
</dbReference>
<dbReference type="GO" id="GO:0005886">
    <property type="term" value="C:plasma membrane"/>
    <property type="evidence" value="ECO:0007669"/>
    <property type="project" value="UniProtKB-SubCell"/>
</dbReference>
<keyword evidence="5" id="KW-0349">Heme</keyword>
<comment type="caution">
    <text evidence="14">The sequence shown here is derived from an EMBL/GenBank/DDBJ whole genome shotgun (WGS) entry which is preliminary data.</text>
</comment>
<evidence type="ECO:0000256" key="5">
    <source>
        <dbReference type="ARBA" id="ARBA00022617"/>
    </source>
</evidence>
<keyword evidence="3" id="KW-0813">Transport</keyword>
<feature type="domain" description="Cytochrome b561 bacterial/Ni-hydrogenase" evidence="13">
    <location>
        <begin position="14"/>
        <end position="216"/>
    </location>
</feature>
<protein>
    <submittedName>
        <fullName evidence="14">Ni/Fe-hydrogenase, b-type cytochrome subunit</fullName>
    </submittedName>
</protein>
<evidence type="ECO:0000313" key="14">
    <source>
        <dbReference type="EMBL" id="TYB33610.1"/>
    </source>
</evidence>
<keyword evidence="6 12" id="KW-0812">Transmembrane</keyword>
<evidence type="ECO:0000256" key="2">
    <source>
        <dbReference type="ARBA" id="ARBA00008622"/>
    </source>
</evidence>
<dbReference type="InterPro" id="IPR000516">
    <property type="entry name" value="Ni-dep_Hydgase_cyt-B"/>
</dbReference>
<dbReference type="GO" id="GO:0020037">
    <property type="term" value="F:heme binding"/>
    <property type="evidence" value="ECO:0007669"/>
    <property type="project" value="TreeGrafter"/>
</dbReference>
<evidence type="ECO:0000313" key="15">
    <source>
        <dbReference type="Proteomes" id="UP000323337"/>
    </source>
</evidence>
<dbReference type="Gene3D" id="1.20.950.20">
    <property type="entry name" value="Transmembrane di-heme cytochromes, Chain C"/>
    <property type="match status" value="1"/>
</dbReference>
<keyword evidence="11 12" id="KW-0472">Membrane</keyword>
<dbReference type="GO" id="GO:0009055">
    <property type="term" value="F:electron transfer activity"/>
    <property type="evidence" value="ECO:0007669"/>
    <property type="project" value="InterPro"/>
</dbReference>
<dbReference type="NCBIfam" id="TIGR02125">
    <property type="entry name" value="CytB-hydogenase"/>
    <property type="match status" value="1"/>
</dbReference>
<keyword evidence="4" id="KW-1003">Cell membrane</keyword>
<feature type="transmembrane region" description="Helical" evidence="12">
    <location>
        <begin position="61"/>
        <end position="83"/>
    </location>
</feature>
<evidence type="ECO:0000256" key="1">
    <source>
        <dbReference type="ARBA" id="ARBA00004651"/>
    </source>
</evidence>
<dbReference type="InterPro" id="IPR051542">
    <property type="entry name" value="Hydrogenase_cytochrome"/>
</dbReference>
<dbReference type="GO" id="GO:0005506">
    <property type="term" value="F:iron ion binding"/>
    <property type="evidence" value="ECO:0007669"/>
    <property type="project" value="InterPro"/>
</dbReference>
<feature type="transmembrane region" description="Helical" evidence="12">
    <location>
        <begin position="130"/>
        <end position="151"/>
    </location>
</feature>
<keyword evidence="9 12" id="KW-1133">Transmembrane helix</keyword>
<dbReference type="GO" id="GO:0022904">
    <property type="term" value="P:respiratory electron transport chain"/>
    <property type="evidence" value="ECO:0007669"/>
    <property type="project" value="InterPro"/>
</dbReference>
<dbReference type="AlphaFoldDB" id="A0A5D0MPW5"/>
<organism evidence="14 15">
    <name type="scientific">Flexistipes sinusarabici</name>
    <dbReference type="NCBI Taxonomy" id="2352"/>
    <lineage>
        <taxon>Bacteria</taxon>
        <taxon>Pseudomonadati</taxon>
        <taxon>Deferribacterota</taxon>
        <taxon>Deferribacteres</taxon>
        <taxon>Deferribacterales</taxon>
        <taxon>Flexistipitaceae</taxon>
        <taxon>Flexistipes</taxon>
    </lineage>
</organism>
<dbReference type="EMBL" id="VSIV01000124">
    <property type="protein sequence ID" value="TYB33610.1"/>
    <property type="molecule type" value="Genomic_DNA"/>
</dbReference>
<evidence type="ECO:0000259" key="13">
    <source>
        <dbReference type="Pfam" id="PF01292"/>
    </source>
</evidence>
<comment type="subcellular location">
    <subcellularLocation>
        <location evidence="1">Cell membrane</location>
        <topology evidence="1">Multi-pass membrane protein</topology>
    </subcellularLocation>
</comment>
<dbReference type="SUPFAM" id="SSF81342">
    <property type="entry name" value="Transmembrane di-heme cytochromes"/>
    <property type="match status" value="1"/>
</dbReference>
<accession>A0A5D0MPW5</accession>
<dbReference type="Pfam" id="PF01292">
    <property type="entry name" value="Ni_hydr_CYTB"/>
    <property type="match status" value="1"/>
</dbReference>
<proteinExistence type="inferred from homology"/>
<sequence>MSTKECAVKRFVYVWEGPVRITHWINFFCIIILSFTGYYIHNPFLSGPISTDVYVMGTIRYVHYLTGIVFAMSLIIRFFWLFVGNYYSSWHSFMNPLNKNDRSTFWAYLKYYTLLGRKVPHTLGHNPLALLAYIVLFTLFILQVFAGFALWSQANPNGLMYSLTGWIFPLISNQWIRFFHYLVMFLIGGFFINHIYSAVLFDFKTQSGEISSIFSGWKPKRTD</sequence>
<evidence type="ECO:0000256" key="12">
    <source>
        <dbReference type="SAM" id="Phobius"/>
    </source>
</evidence>
<keyword evidence="10" id="KW-0408">Iron</keyword>
<dbReference type="InterPro" id="IPR011577">
    <property type="entry name" value="Cyt_b561_bac/Ni-Hgenase"/>
</dbReference>
<evidence type="ECO:0000256" key="10">
    <source>
        <dbReference type="ARBA" id="ARBA00023004"/>
    </source>
</evidence>
<evidence type="ECO:0000256" key="9">
    <source>
        <dbReference type="ARBA" id="ARBA00022989"/>
    </source>
</evidence>
<dbReference type="PANTHER" id="PTHR30485">
    <property type="entry name" value="NI/FE-HYDROGENASE 1 B-TYPE CYTOCHROME SUBUNIT"/>
    <property type="match status" value="1"/>
</dbReference>
<dbReference type="Proteomes" id="UP000323337">
    <property type="component" value="Unassembled WGS sequence"/>
</dbReference>
<evidence type="ECO:0000256" key="6">
    <source>
        <dbReference type="ARBA" id="ARBA00022692"/>
    </source>
</evidence>
<feature type="transmembrane region" description="Helical" evidence="12">
    <location>
        <begin position="182"/>
        <end position="201"/>
    </location>
</feature>
<evidence type="ECO:0000256" key="3">
    <source>
        <dbReference type="ARBA" id="ARBA00022448"/>
    </source>
</evidence>
<keyword evidence="8" id="KW-0249">Electron transport</keyword>
<dbReference type="InterPro" id="IPR016174">
    <property type="entry name" value="Di-haem_cyt_TM"/>
</dbReference>
<evidence type="ECO:0000256" key="8">
    <source>
        <dbReference type="ARBA" id="ARBA00022982"/>
    </source>
</evidence>